<evidence type="ECO:0000313" key="1">
    <source>
        <dbReference type="EMBL" id="MCJ8745541.1"/>
    </source>
</evidence>
<dbReference type="EMBL" id="CM040996">
    <property type="protein sequence ID" value="MCJ8745541.1"/>
    <property type="molecule type" value="Genomic_DNA"/>
</dbReference>
<proteinExistence type="predicted"/>
<gene>
    <name evidence="1" type="ORF">PDJAM_G00131340</name>
</gene>
<name>A0ACC5ZE01_9TELE</name>
<sequence>MMASTLGLWLVCVCGALGISARHSTNGGVLGKTRALRDESRFLGRESTVPVRLVYRTDHGQTAHDVLSTRVRASPGTDQKNHLAQASFQVKAFDQTFILDVELNHDLLSSKYVERHISEDGKSFITKGGEHCYYHGTVRDIPESFVALSTCHGMHGMFFDGNHTYLIEPDEEGKENIYLRGKHLSEVMSYLTGLFLAQHVIS</sequence>
<keyword evidence="2" id="KW-1185">Reference proteome</keyword>
<reference evidence="1" key="1">
    <citation type="submission" date="2020-02" db="EMBL/GenBank/DDBJ databases">
        <title>Genome sequencing of the panga catfish, Pangasius djambal.</title>
        <authorList>
            <person name="Wen M."/>
            <person name="Zahm M."/>
            <person name="Roques C."/>
            <person name="Cabau C."/>
            <person name="Klopp C."/>
            <person name="Donnadieu C."/>
            <person name="Jouanno E."/>
            <person name="Avarre J.-C."/>
            <person name="Campet M."/>
            <person name="Ha T."/>
            <person name="Dugue R."/>
            <person name="Lampietro C."/>
            <person name="Louis A."/>
            <person name="Herpin A."/>
            <person name="Echchiki A."/>
            <person name="Berthelot C."/>
            <person name="Parey E."/>
            <person name="Roest-Crollius H."/>
            <person name="Braasch I."/>
            <person name="Postlethwait J.H."/>
            <person name="Bobe J."/>
            <person name="Montfort J."/>
            <person name="Bouchez O."/>
            <person name="Begum T."/>
            <person name="Schartl M."/>
            <person name="Gustiano R."/>
            <person name="Guiguen Y."/>
        </authorList>
    </citation>
    <scope>NUCLEOTIDE SEQUENCE</scope>
    <source>
        <strain evidence="1">Pdj_M5554</strain>
    </source>
</reference>
<protein>
    <submittedName>
        <fullName evidence="1">Uncharacterized protein</fullName>
    </submittedName>
</protein>
<evidence type="ECO:0000313" key="2">
    <source>
        <dbReference type="Proteomes" id="UP000830395"/>
    </source>
</evidence>
<comment type="caution">
    <text evidence="1">The sequence shown here is derived from an EMBL/GenBank/DDBJ whole genome shotgun (WGS) entry which is preliminary data.</text>
</comment>
<accession>A0ACC5ZE01</accession>
<organism evidence="1 2">
    <name type="scientific">Pangasius djambal</name>
    <dbReference type="NCBI Taxonomy" id="1691987"/>
    <lineage>
        <taxon>Eukaryota</taxon>
        <taxon>Metazoa</taxon>
        <taxon>Chordata</taxon>
        <taxon>Craniata</taxon>
        <taxon>Vertebrata</taxon>
        <taxon>Euteleostomi</taxon>
        <taxon>Actinopterygii</taxon>
        <taxon>Neopterygii</taxon>
        <taxon>Teleostei</taxon>
        <taxon>Ostariophysi</taxon>
        <taxon>Siluriformes</taxon>
        <taxon>Pangasiidae</taxon>
        <taxon>Pangasius</taxon>
    </lineage>
</organism>
<dbReference type="Proteomes" id="UP000830395">
    <property type="component" value="Chromosome 22"/>
</dbReference>